<dbReference type="SUPFAM" id="SSF88713">
    <property type="entry name" value="Glycoside hydrolase/deacetylase"/>
    <property type="match status" value="1"/>
</dbReference>
<dbReference type="Pfam" id="PF03065">
    <property type="entry name" value="Glyco_hydro_57"/>
    <property type="match status" value="1"/>
</dbReference>
<dbReference type="SUPFAM" id="SSF74650">
    <property type="entry name" value="Galactose mutarotase-like"/>
    <property type="match status" value="1"/>
</dbReference>
<dbReference type="Gene3D" id="3.20.110.20">
    <property type="match status" value="1"/>
</dbReference>
<feature type="domain" description="Alpha-amylase/4-alpha-glucanotransferase C-terminal" evidence="5">
    <location>
        <begin position="392"/>
        <end position="655"/>
    </location>
</feature>
<dbReference type="STRING" id="1343739.PAP_09225"/>
<reference evidence="7" key="1">
    <citation type="submission" date="2013-06" db="EMBL/GenBank/DDBJ databases">
        <title>Complete Genome Sequence of Hyperthermophilic Palaeococcus pacificus DY20341T, Isolated from a Deep-Sea Hydrothermal Sediments.</title>
        <authorList>
            <person name="Zeng X."/>
            <person name="Shao Z."/>
        </authorList>
    </citation>
    <scope>NUCLEOTIDE SEQUENCE [LARGE SCALE GENOMIC DNA]</scope>
    <source>
        <strain evidence="7">DY20341</strain>
    </source>
</reference>
<dbReference type="InterPro" id="IPR028995">
    <property type="entry name" value="Glyco_hydro_57/38_cen_sf"/>
</dbReference>
<feature type="domain" description="Glycoside hydrolase family 57 N-terminal" evidence="3">
    <location>
        <begin position="7"/>
        <end position="268"/>
    </location>
</feature>
<dbReference type="InterPro" id="IPR052046">
    <property type="entry name" value="GH57_Enzymes"/>
</dbReference>
<reference evidence="6 7" key="2">
    <citation type="journal article" date="2015" name="Genome Announc.">
        <title>Complete Genome Sequence of Hyperthermophilic Piezophilic Archaeon Palaeococcus pacificus DY20341T, Isolated from Deep-Sea Hydrothermal Sediments.</title>
        <authorList>
            <person name="Zeng X."/>
            <person name="Jebbar M."/>
            <person name="Shao Z."/>
        </authorList>
    </citation>
    <scope>NUCLEOTIDE SEQUENCE [LARGE SCALE GENOMIC DNA]</scope>
    <source>
        <strain evidence="6 7">DY20341</strain>
    </source>
</reference>
<dbReference type="EMBL" id="CP006019">
    <property type="protein sequence ID" value="AIF70223.1"/>
    <property type="molecule type" value="Genomic_DNA"/>
</dbReference>
<evidence type="ECO:0000313" key="6">
    <source>
        <dbReference type="EMBL" id="AIF70223.1"/>
    </source>
</evidence>
<dbReference type="InterPro" id="IPR011330">
    <property type="entry name" value="Glyco_hydro/deAcase_b/a-brl"/>
</dbReference>
<organism evidence="6 7">
    <name type="scientific">Palaeococcus pacificus DY20341</name>
    <dbReference type="NCBI Taxonomy" id="1343739"/>
    <lineage>
        <taxon>Archaea</taxon>
        <taxon>Methanobacteriati</taxon>
        <taxon>Methanobacteriota</taxon>
        <taxon>Thermococci</taxon>
        <taxon>Thermococcales</taxon>
        <taxon>Thermococcaceae</taxon>
        <taxon>Palaeococcus</taxon>
    </lineage>
</organism>
<evidence type="ECO:0000313" key="7">
    <source>
        <dbReference type="Proteomes" id="UP000027981"/>
    </source>
</evidence>
<dbReference type="PANTHER" id="PTHR36306:SF1">
    <property type="entry name" value="ALPHA-AMYLASE-RELATED"/>
    <property type="match status" value="1"/>
</dbReference>
<evidence type="ECO:0000259" key="5">
    <source>
        <dbReference type="Pfam" id="PF09095"/>
    </source>
</evidence>
<dbReference type="Gene3D" id="2.70.98.10">
    <property type="match status" value="1"/>
</dbReference>
<dbReference type="KEGG" id="ppac:PAP_09225"/>
<dbReference type="Proteomes" id="UP000027981">
    <property type="component" value="Chromosome"/>
</dbReference>
<evidence type="ECO:0000256" key="1">
    <source>
        <dbReference type="ARBA" id="ARBA00006821"/>
    </source>
</evidence>
<keyword evidence="2" id="KW-0119">Carbohydrate metabolism</keyword>
<feature type="domain" description="Alpha-amylase/4-alpha-glucanotransferase central" evidence="4">
    <location>
        <begin position="311"/>
        <end position="383"/>
    </location>
</feature>
<dbReference type="GO" id="GO:0030246">
    <property type="term" value="F:carbohydrate binding"/>
    <property type="evidence" value="ECO:0007669"/>
    <property type="project" value="InterPro"/>
</dbReference>
<sequence>MEKINFIFGIHNHQPLGNFGWVLEEAYNNSYRPFMEILEEFPNMKLAVHFSGPLLEWLDENHPDYIDLLKKLIKKGQLEIVVAGFYEPVLAAIPKEDRILQINLLKNYAKSLGYDAKGVWLTERVWQPELVKSLREAGIEYVVVDDYHFMSAGLSKEELYWPYYTEDGGEVISVFPIDEKLRYLIPFRPVEKTIEYLEGLVDKDPSKVAVFHDDGEKFGVWPGTHEWVYKKGWLREFFDTVTSNEKINLMTYSEYLAKFTPKGLVYLPIASYFEMSEWSLPAKQAKLFVEFVEQLKEEGKFEKYRVFVRGGIWKNFFFKYPESNFMHKRMLYVSRLAREHEEARNYILKAQCNDAYWHGVFGGVYLPHLRRAIWENIIKAQSYFPSEAKVLDVDFDGKKEVMLENSHFIATIKPHYGGSIFELSSKKRAVNYNDVLARRWEHYHDVPEAATPEEETEEGVASIHELGKEIPEEIKRELAYDWQLRAILQDHFLKEGETLDNYRLVKYWELGDFVNQPYEFELSEGKIKLWRNGGLYGEEKVPAKVEKEIELTEDGFIVRYRVVLEKHYKALFGVELNLAVHSVMEKPEEFEAQSFEINDPYGMGKVRIELNKKARVWKFPIKTLSQSESGWDFVQQGVSYTLLFPIEKELEFEVRFREV</sequence>
<dbReference type="InterPro" id="IPR015179">
    <property type="entry name" value="A-amylase/a-glucTrfase_C"/>
</dbReference>
<keyword evidence="7" id="KW-1185">Reference proteome</keyword>
<dbReference type="Pfam" id="PF09094">
    <property type="entry name" value="AmyA-A_glucT_m"/>
    <property type="match status" value="1"/>
</dbReference>
<keyword evidence="6" id="KW-0808">Transferase</keyword>
<comment type="similarity">
    <text evidence="1">Belongs to the glycosyl hydrolase 57 family.</text>
</comment>
<dbReference type="GO" id="GO:0005975">
    <property type="term" value="P:carbohydrate metabolic process"/>
    <property type="evidence" value="ECO:0007669"/>
    <property type="project" value="InterPro"/>
</dbReference>
<dbReference type="SUPFAM" id="SSF88688">
    <property type="entry name" value="Families 57/38 glycoside transferase middle domain"/>
    <property type="match status" value="1"/>
</dbReference>
<evidence type="ECO:0000259" key="4">
    <source>
        <dbReference type="Pfam" id="PF09094"/>
    </source>
</evidence>
<dbReference type="OrthoDB" id="18576at2157"/>
<evidence type="ECO:0000256" key="2">
    <source>
        <dbReference type="ARBA" id="ARBA00023277"/>
    </source>
</evidence>
<dbReference type="GeneID" id="24842942"/>
<dbReference type="HOGENOM" id="CLU_026700_0_0_2"/>
<dbReference type="GO" id="GO:0016740">
    <property type="term" value="F:transferase activity"/>
    <property type="evidence" value="ECO:0007669"/>
    <property type="project" value="UniProtKB-KW"/>
</dbReference>
<dbReference type="RefSeq" id="WP_048165694.1">
    <property type="nucleotide sequence ID" value="NZ_CP006019.1"/>
</dbReference>
<gene>
    <name evidence="6" type="ORF">PAP_09225</name>
</gene>
<protein>
    <submittedName>
        <fullName evidence="6">4-alpha-glucanotransferase</fullName>
    </submittedName>
</protein>
<accession>A0A075M0A3</accession>
<dbReference type="InterPro" id="IPR015178">
    <property type="entry name" value="A-amylase/a-glucTrfase_central"/>
</dbReference>
<dbReference type="InterPro" id="IPR004300">
    <property type="entry name" value="Glyco_hydro_57_N"/>
</dbReference>
<dbReference type="Pfam" id="PF09095">
    <property type="entry name" value="AmyA-gluTrfs_C"/>
    <property type="match status" value="1"/>
</dbReference>
<dbReference type="InterPro" id="IPR014718">
    <property type="entry name" value="GH-type_carb-bd"/>
</dbReference>
<dbReference type="AlphaFoldDB" id="A0A075M0A3"/>
<name>A0A075M0A3_9EURY</name>
<proteinExistence type="inferred from homology"/>
<dbReference type="InterPro" id="IPR011013">
    <property type="entry name" value="Gal_mutarotase_sf_dom"/>
</dbReference>
<dbReference type="eggNOG" id="arCOG03280">
    <property type="taxonomic scope" value="Archaea"/>
</dbReference>
<dbReference type="CDD" id="cd10793">
    <property type="entry name" value="GH57N_TLGT_like"/>
    <property type="match status" value="1"/>
</dbReference>
<dbReference type="PANTHER" id="PTHR36306">
    <property type="entry name" value="ALPHA-AMYLASE-RELATED-RELATED"/>
    <property type="match status" value="1"/>
</dbReference>
<evidence type="ECO:0000259" key="3">
    <source>
        <dbReference type="Pfam" id="PF03065"/>
    </source>
</evidence>